<dbReference type="OrthoDB" id="7869153at2"/>
<sequence length="454" mass="51593">MWIKIRNLAESGAAALIPGALLSGGSVSRGRLHFGRRSMEVKLAGIPEEEDGDGSDFRNPVPLYCSPSLMGGLLLPEGMTFKLSKLAENQFRFGPVIAMLLGEQHYFYNDQLMAECSDAMGVYPEIGGLIYGFKCSSIDWEREQIYGLAFDFLQNKWEYGMFPFPDVIYRRSFLNGDEEVTQFAVGHGIKVFNPKKIDKYDMHMLLQNDARLAECLPDTALLTIETLLLFLRKHRKVILKPADLSRGRGIMVIEEINPGIVRIALNQDRKGHLPLMMEIPTYLLEEFLEKDYFFAKKYIVQQHLEMKKINGSSWDIRVVMQKGADKKWRCHGIEIRLAAPDHIVTNISTGGRALRINTALKLMYGNKYSIRKFKKELLDFCQKFCRAMDKAENGFAEFGLDLCLDVNGKLWFIEANTRPSFNGFKTLSRKNYLKICESPFRYAAALQAAGGMKG</sequence>
<dbReference type="SUPFAM" id="SSF56059">
    <property type="entry name" value="Glutathione synthetase ATP-binding domain-like"/>
    <property type="match status" value="1"/>
</dbReference>
<keyword evidence="4" id="KW-1185">Reference proteome</keyword>
<evidence type="ECO:0000313" key="4">
    <source>
        <dbReference type="Proteomes" id="UP000284416"/>
    </source>
</evidence>
<evidence type="ECO:0000256" key="1">
    <source>
        <dbReference type="PROSITE-ProRule" id="PRU00409"/>
    </source>
</evidence>
<dbReference type="InterPro" id="IPR011761">
    <property type="entry name" value="ATP-grasp"/>
</dbReference>
<accession>A0A417YSK3</accession>
<evidence type="ECO:0000259" key="2">
    <source>
        <dbReference type="PROSITE" id="PS50975"/>
    </source>
</evidence>
<dbReference type="Gene3D" id="3.30.470.20">
    <property type="entry name" value="ATP-grasp fold, B domain"/>
    <property type="match status" value="1"/>
</dbReference>
<name>A0A417YSK3_9BACI</name>
<organism evidence="3 4">
    <name type="scientific">Neobacillus notoginsengisoli</name>
    <dbReference type="NCBI Taxonomy" id="1578198"/>
    <lineage>
        <taxon>Bacteria</taxon>
        <taxon>Bacillati</taxon>
        <taxon>Bacillota</taxon>
        <taxon>Bacilli</taxon>
        <taxon>Bacillales</taxon>
        <taxon>Bacillaceae</taxon>
        <taxon>Neobacillus</taxon>
    </lineage>
</organism>
<reference evidence="3 4" key="1">
    <citation type="journal article" date="2017" name="Int. J. Syst. Evol. Microbiol.">
        <title>Bacillus notoginsengisoli sp. nov., a novel bacterium isolated from the rhizosphere of Panax notoginseng.</title>
        <authorList>
            <person name="Zhang M.Y."/>
            <person name="Cheng J."/>
            <person name="Cai Y."/>
            <person name="Zhang T.Y."/>
            <person name="Wu Y.Y."/>
            <person name="Manikprabhu D."/>
            <person name="Li W.J."/>
            <person name="Zhang Y.X."/>
        </authorList>
    </citation>
    <scope>NUCLEOTIDE SEQUENCE [LARGE SCALE GENOMIC DNA]</scope>
    <source>
        <strain evidence="3 4">JCM 30743</strain>
    </source>
</reference>
<dbReference type="GO" id="GO:0005524">
    <property type="term" value="F:ATP binding"/>
    <property type="evidence" value="ECO:0007669"/>
    <property type="project" value="UniProtKB-UniRule"/>
</dbReference>
<dbReference type="Gene3D" id="3.30.1490.20">
    <property type="entry name" value="ATP-grasp fold, A domain"/>
    <property type="match status" value="1"/>
</dbReference>
<keyword evidence="1" id="KW-0067">ATP-binding</keyword>
<comment type="caution">
    <text evidence="3">The sequence shown here is derived from an EMBL/GenBank/DDBJ whole genome shotgun (WGS) entry which is preliminary data.</text>
</comment>
<dbReference type="AlphaFoldDB" id="A0A417YSK3"/>
<dbReference type="EMBL" id="QWEG01000008">
    <property type="protein sequence ID" value="RHW38971.1"/>
    <property type="molecule type" value="Genomic_DNA"/>
</dbReference>
<dbReference type="InterPro" id="IPR013815">
    <property type="entry name" value="ATP_grasp_subdomain_1"/>
</dbReference>
<dbReference type="Pfam" id="PF14398">
    <property type="entry name" value="ATPgrasp_YheCD"/>
    <property type="match status" value="1"/>
</dbReference>
<dbReference type="InterPro" id="IPR026838">
    <property type="entry name" value="YheC/D"/>
</dbReference>
<dbReference type="Proteomes" id="UP000284416">
    <property type="component" value="Unassembled WGS sequence"/>
</dbReference>
<evidence type="ECO:0000313" key="3">
    <source>
        <dbReference type="EMBL" id="RHW38971.1"/>
    </source>
</evidence>
<feature type="domain" description="ATP-grasp" evidence="2">
    <location>
        <begin position="202"/>
        <end position="444"/>
    </location>
</feature>
<protein>
    <submittedName>
        <fullName evidence="3">YheC/YheD family protein</fullName>
    </submittedName>
</protein>
<proteinExistence type="predicted"/>
<keyword evidence="1" id="KW-0547">Nucleotide-binding</keyword>
<dbReference type="RefSeq" id="WP_118921304.1">
    <property type="nucleotide sequence ID" value="NZ_QWEG01000008.1"/>
</dbReference>
<dbReference type="PROSITE" id="PS50975">
    <property type="entry name" value="ATP_GRASP"/>
    <property type="match status" value="1"/>
</dbReference>
<dbReference type="GO" id="GO:0046872">
    <property type="term" value="F:metal ion binding"/>
    <property type="evidence" value="ECO:0007669"/>
    <property type="project" value="InterPro"/>
</dbReference>
<gene>
    <name evidence="3" type="ORF">D1B31_13455</name>
</gene>